<evidence type="ECO:0000256" key="3">
    <source>
        <dbReference type="ARBA" id="ARBA00011251"/>
    </source>
</evidence>
<keyword evidence="5 14" id="KW-0808">Transferase</keyword>
<dbReference type="Gene3D" id="1.10.357.120">
    <property type="match status" value="1"/>
</dbReference>
<evidence type="ECO:0000256" key="2">
    <source>
        <dbReference type="ARBA" id="ARBA00006460"/>
    </source>
</evidence>
<keyword evidence="7" id="KW-0479">Metal-binding</keyword>
<evidence type="ECO:0000256" key="10">
    <source>
        <dbReference type="ARBA" id="ARBA00023163"/>
    </source>
</evidence>
<dbReference type="Pfam" id="PF04983">
    <property type="entry name" value="RNA_pol_Rpb1_3"/>
    <property type="match status" value="1"/>
</dbReference>
<feature type="region of interest" description="Disordered" evidence="15">
    <location>
        <begin position="1436"/>
        <end position="1557"/>
    </location>
</feature>
<dbReference type="Gene3D" id="4.10.860.120">
    <property type="entry name" value="RNA polymerase II, clamp domain"/>
    <property type="match status" value="1"/>
</dbReference>
<keyword evidence="10 14" id="KW-0804">Transcription</keyword>
<dbReference type="GO" id="GO:0003899">
    <property type="term" value="F:DNA-directed RNA polymerase activity"/>
    <property type="evidence" value="ECO:0007669"/>
    <property type="project" value="UniProtKB-EC"/>
</dbReference>
<dbReference type="InterPro" id="IPR045867">
    <property type="entry name" value="DNA-dir_RpoC_beta_prime"/>
</dbReference>
<dbReference type="CDD" id="cd02735">
    <property type="entry name" value="RNAP_I_Rpa1_C"/>
    <property type="match status" value="1"/>
</dbReference>
<dbReference type="STRING" id="645134.A0A0L0HBX1"/>
<keyword evidence="4 14" id="KW-0240">DNA-directed RNA polymerase</keyword>
<dbReference type="FunFam" id="2.40.40.20:FF:000019">
    <property type="entry name" value="DNA-directed RNA polymerase II subunit RPB1"/>
    <property type="match status" value="1"/>
</dbReference>
<comment type="subcellular location">
    <subcellularLocation>
        <location evidence="1">Nucleus</location>
    </subcellularLocation>
</comment>
<evidence type="ECO:0000256" key="13">
    <source>
        <dbReference type="ARBA" id="ARBA00053996"/>
    </source>
</evidence>
<feature type="domain" description="RNA polymerase N-terminal" evidence="16">
    <location>
        <begin position="401"/>
        <end position="741"/>
    </location>
</feature>
<dbReference type="GO" id="GO:0046872">
    <property type="term" value="F:metal ion binding"/>
    <property type="evidence" value="ECO:0007669"/>
    <property type="project" value="UniProtKB-KW"/>
</dbReference>
<evidence type="ECO:0000259" key="16">
    <source>
        <dbReference type="SMART" id="SM00663"/>
    </source>
</evidence>
<comment type="similarity">
    <text evidence="2 14">Belongs to the RNA polymerase beta' chain family.</text>
</comment>
<evidence type="ECO:0000313" key="18">
    <source>
        <dbReference type="Proteomes" id="UP000053201"/>
    </source>
</evidence>
<comment type="subunit">
    <text evidence="3">Component of the RNA polymerase I (Pol I) complex consisting of at least 13 subunits.</text>
</comment>
<reference evidence="17 18" key="1">
    <citation type="submission" date="2009-08" db="EMBL/GenBank/DDBJ databases">
        <title>The Genome Sequence of Spizellomyces punctatus strain DAOM BR117.</title>
        <authorList>
            <consortium name="The Broad Institute Genome Sequencing Platform"/>
            <person name="Russ C."/>
            <person name="Cuomo C."/>
            <person name="Shea T."/>
            <person name="Young S.K."/>
            <person name="Zeng Q."/>
            <person name="Koehrsen M."/>
            <person name="Haas B."/>
            <person name="Borodovsky M."/>
            <person name="Guigo R."/>
            <person name="Alvarado L."/>
            <person name="Berlin A."/>
            <person name="Bochicchio J."/>
            <person name="Borenstein D."/>
            <person name="Chapman S."/>
            <person name="Chen Z."/>
            <person name="Engels R."/>
            <person name="Freedman E."/>
            <person name="Gellesch M."/>
            <person name="Goldberg J."/>
            <person name="Griggs A."/>
            <person name="Gujja S."/>
            <person name="Heiman D."/>
            <person name="Hepburn T."/>
            <person name="Howarth C."/>
            <person name="Jen D."/>
            <person name="Larson L."/>
            <person name="Lewis B."/>
            <person name="Mehta T."/>
            <person name="Park D."/>
            <person name="Pearson M."/>
            <person name="Roberts A."/>
            <person name="Saif S."/>
            <person name="Shenoy N."/>
            <person name="Sisk P."/>
            <person name="Stolte C."/>
            <person name="Sykes S."/>
            <person name="Thomson T."/>
            <person name="Walk T."/>
            <person name="White J."/>
            <person name="Yandava C."/>
            <person name="Burger G."/>
            <person name="Gray M.W."/>
            <person name="Holland P.W.H."/>
            <person name="King N."/>
            <person name="Lang F.B.F."/>
            <person name="Roger A.J."/>
            <person name="Ruiz-Trillo I."/>
            <person name="Lander E."/>
            <person name="Nusbaum C."/>
        </authorList>
    </citation>
    <scope>NUCLEOTIDE SEQUENCE [LARGE SCALE GENOMIC DNA]</scope>
    <source>
        <strain evidence="17 18">DAOM BR117</strain>
    </source>
</reference>
<organism evidence="17 18">
    <name type="scientific">Spizellomyces punctatus (strain DAOM BR117)</name>
    <dbReference type="NCBI Taxonomy" id="645134"/>
    <lineage>
        <taxon>Eukaryota</taxon>
        <taxon>Fungi</taxon>
        <taxon>Fungi incertae sedis</taxon>
        <taxon>Chytridiomycota</taxon>
        <taxon>Chytridiomycota incertae sedis</taxon>
        <taxon>Chytridiomycetes</taxon>
        <taxon>Spizellomycetales</taxon>
        <taxon>Spizellomycetaceae</taxon>
        <taxon>Spizellomyces</taxon>
    </lineage>
</organism>
<name>A0A0L0HBX1_SPIPD</name>
<evidence type="ECO:0000256" key="15">
    <source>
        <dbReference type="SAM" id="MobiDB-lite"/>
    </source>
</evidence>
<dbReference type="InterPro" id="IPR006592">
    <property type="entry name" value="RNA_pol_N"/>
</dbReference>
<dbReference type="SUPFAM" id="SSF64484">
    <property type="entry name" value="beta and beta-prime subunits of DNA dependent RNA-polymerase"/>
    <property type="match status" value="1"/>
</dbReference>
<keyword evidence="11" id="KW-0539">Nucleus</keyword>
<dbReference type="InterPro" id="IPR007080">
    <property type="entry name" value="RNA_pol_Rpb1_1"/>
</dbReference>
<dbReference type="Pfam" id="PF05000">
    <property type="entry name" value="RNA_pol_Rpb1_4"/>
    <property type="match status" value="1"/>
</dbReference>
<dbReference type="OrthoDB" id="270392at2759"/>
<dbReference type="InParanoid" id="A0A0L0HBX1"/>
<dbReference type="GeneID" id="27689943"/>
<dbReference type="Gene3D" id="1.10.150.390">
    <property type="match status" value="1"/>
</dbReference>
<dbReference type="GO" id="GO:0003677">
    <property type="term" value="F:DNA binding"/>
    <property type="evidence" value="ECO:0007669"/>
    <property type="project" value="InterPro"/>
</dbReference>
<dbReference type="EMBL" id="KQ257461">
    <property type="protein sequence ID" value="KNC98253.1"/>
    <property type="molecule type" value="Genomic_DNA"/>
</dbReference>
<evidence type="ECO:0000313" key="17">
    <source>
        <dbReference type="EMBL" id="KNC98253.1"/>
    </source>
</evidence>
<dbReference type="Gene3D" id="3.30.70.2850">
    <property type="match status" value="1"/>
</dbReference>
<dbReference type="GO" id="GO:0006351">
    <property type="term" value="P:DNA-templated transcription"/>
    <property type="evidence" value="ECO:0007669"/>
    <property type="project" value="InterPro"/>
</dbReference>
<dbReference type="eggNOG" id="KOG0262">
    <property type="taxonomic scope" value="Eukaryota"/>
</dbReference>
<evidence type="ECO:0000256" key="4">
    <source>
        <dbReference type="ARBA" id="ARBA00022478"/>
    </source>
</evidence>
<evidence type="ECO:0000256" key="6">
    <source>
        <dbReference type="ARBA" id="ARBA00022695"/>
    </source>
</evidence>
<keyword evidence="18" id="KW-1185">Reference proteome</keyword>
<dbReference type="Pfam" id="PF04998">
    <property type="entry name" value="RNA_pol_Rpb1_5"/>
    <property type="match status" value="1"/>
</dbReference>
<evidence type="ECO:0000256" key="9">
    <source>
        <dbReference type="ARBA" id="ARBA00022842"/>
    </source>
</evidence>
<comment type="catalytic activity">
    <reaction evidence="12 14">
        <text>RNA(n) + a ribonucleoside 5'-triphosphate = RNA(n+1) + diphosphate</text>
        <dbReference type="Rhea" id="RHEA:21248"/>
        <dbReference type="Rhea" id="RHEA-COMP:14527"/>
        <dbReference type="Rhea" id="RHEA-COMP:17342"/>
        <dbReference type="ChEBI" id="CHEBI:33019"/>
        <dbReference type="ChEBI" id="CHEBI:61557"/>
        <dbReference type="ChEBI" id="CHEBI:140395"/>
        <dbReference type="EC" id="2.7.7.6"/>
    </reaction>
</comment>
<evidence type="ECO:0000256" key="5">
    <source>
        <dbReference type="ARBA" id="ARBA00022679"/>
    </source>
</evidence>
<dbReference type="InterPro" id="IPR000722">
    <property type="entry name" value="RNA_pol_asu"/>
</dbReference>
<feature type="region of interest" description="Disordered" evidence="15">
    <location>
        <begin position="159"/>
        <end position="200"/>
    </location>
</feature>
<dbReference type="FunFam" id="4.10.860.120:FF:000006">
    <property type="entry name" value="DNA-directed RNA polymerase subunit"/>
    <property type="match status" value="1"/>
</dbReference>
<feature type="compositionally biased region" description="Acidic residues" evidence="15">
    <location>
        <begin position="1533"/>
        <end position="1547"/>
    </location>
</feature>
<dbReference type="VEuPathDB" id="FungiDB:SPPG_06652"/>
<dbReference type="CDD" id="cd01435">
    <property type="entry name" value="RNAP_I_RPA1_N"/>
    <property type="match status" value="1"/>
</dbReference>
<evidence type="ECO:0000256" key="8">
    <source>
        <dbReference type="ARBA" id="ARBA00022833"/>
    </source>
</evidence>
<dbReference type="FunFam" id="3.30.1490.180:FF:000003">
    <property type="entry name" value="DNA-directed RNA polymerase subunit"/>
    <property type="match status" value="1"/>
</dbReference>
<feature type="compositionally biased region" description="Acidic residues" evidence="15">
    <location>
        <begin position="169"/>
        <end position="195"/>
    </location>
</feature>
<evidence type="ECO:0000256" key="7">
    <source>
        <dbReference type="ARBA" id="ARBA00022723"/>
    </source>
</evidence>
<accession>A0A0L0HBX1</accession>
<dbReference type="InterPro" id="IPR007081">
    <property type="entry name" value="RNA_pol_Rpb1_5"/>
</dbReference>
<dbReference type="Gene3D" id="1.10.274.100">
    <property type="entry name" value="RNA polymerase Rpb1, domain 3"/>
    <property type="match status" value="1"/>
</dbReference>
<comment type="function">
    <text evidence="13">DNA-dependent RNA polymerase catalyzes the transcription of DNA into RNA using the four ribonucleoside triphosphates as substrates. Largest and catalytic core component of RNA polymerase I which synthesizes ribosomal RNA precursors. Forms the polymerase active center together with the second largest subunit. A single stranded DNA template strand of the promoter is positioned within the central active site cleft of Pol I. A bridging helix emanates from RPA1 and crosses the cleft near the catalytic site and is thought to promote translocation of Pol I by acting as a ratchet that moves the RNA-DNA hybrid through the active site by switching from straight to bent conformations at each step of nucleotide addition.</text>
</comment>
<dbReference type="PANTHER" id="PTHR19376">
    <property type="entry name" value="DNA-DIRECTED RNA POLYMERASE"/>
    <property type="match status" value="1"/>
</dbReference>
<dbReference type="FunCoup" id="A0A0L0HBX1">
    <property type="interactions" value="545"/>
</dbReference>
<dbReference type="Gene3D" id="3.30.1490.180">
    <property type="entry name" value="RNA polymerase ii"/>
    <property type="match status" value="1"/>
</dbReference>
<dbReference type="InterPro" id="IPR044893">
    <property type="entry name" value="RNA_pol_Rpb1_clamp_domain"/>
</dbReference>
<keyword evidence="9" id="KW-0460">Magnesium</keyword>
<dbReference type="Proteomes" id="UP000053201">
    <property type="component" value="Unassembled WGS sequence"/>
</dbReference>
<dbReference type="Gene3D" id="1.10.132.30">
    <property type="match status" value="1"/>
</dbReference>
<dbReference type="PANTHER" id="PTHR19376:SF11">
    <property type="entry name" value="DNA-DIRECTED RNA POLYMERASE I SUBUNIT RPA1"/>
    <property type="match status" value="1"/>
</dbReference>
<dbReference type="OMA" id="NREDYQQ"/>
<dbReference type="InterPro" id="IPR047107">
    <property type="entry name" value="DNA-dir_RNA_pol1_lsu_C"/>
</dbReference>
<dbReference type="InterPro" id="IPR042102">
    <property type="entry name" value="RNA_pol_Rpb1_3_sf"/>
</dbReference>
<dbReference type="Pfam" id="PF04997">
    <property type="entry name" value="RNA_pol_Rpb1_1"/>
    <property type="match status" value="1"/>
</dbReference>
<proteinExistence type="inferred from homology"/>
<evidence type="ECO:0000256" key="1">
    <source>
        <dbReference type="ARBA" id="ARBA00004123"/>
    </source>
</evidence>
<evidence type="ECO:0000256" key="14">
    <source>
        <dbReference type="RuleBase" id="RU004279"/>
    </source>
</evidence>
<gene>
    <name evidence="17" type="ORF">SPPG_06652</name>
</gene>
<dbReference type="RefSeq" id="XP_016606293.1">
    <property type="nucleotide sequence ID" value="XM_016754853.1"/>
</dbReference>
<dbReference type="SMART" id="SM00663">
    <property type="entry name" value="RPOLA_N"/>
    <property type="match status" value="1"/>
</dbReference>
<feature type="compositionally biased region" description="Acidic residues" evidence="15">
    <location>
        <begin position="1478"/>
        <end position="1497"/>
    </location>
</feature>
<evidence type="ECO:0000256" key="12">
    <source>
        <dbReference type="ARBA" id="ARBA00048552"/>
    </source>
</evidence>
<dbReference type="EC" id="2.7.7.6" evidence="14"/>
<evidence type="ECO:0000256" key="11">
    <source>
        <dbReference type="ARBA" id="ARBA00023242"/>
    </source>
</evidence>
<dbReference type="FunFam" id="1.10.150.390:FF:000005">
    <property type="entry name" value="DNA-directed RNA polymerase subunit"/>
    <property type="match status" value="1"/>
</dbReference>
<keyword evidence="8" id="KW-0862">Zinc</keyword>
<feature type="compositionally biased region" description="Basic and acidic residues" evidence="15">
    <location>
        <begin position="1548"/>
        <end position="1557"/>
    </location>
</feature>
<dbReference type="InterPro" id="IPR015699">
    <property type="entry name" value="DNA-dir_RNA_pol1_lsu_N"/>
</dbReference>
<sequence length="1798" mass="198741">MNIANPVSREVTSVAFSFLTSNDIRKLSVKQITNPLLFDNLNHPTKGGLYDPCLGPHDKGASCGTCSLGYFSCPGHFGHIDLAAPVYNPITFRLMYKLLQSLCFFCHRLRSSRIVIAHFGAKLKLIYAGLITEAAGLDEAVSLKGLRIGGGAKSKKAKKENKKTKLIDDEAEEGDEDEGEEEEGEENGMDIDEELGTGPKTEEETLARIDAYVEQCLANMPESGVLRKATLITENLRKLERQFLGAIPSNSCSNCRGQSPKFRKEGEHKIFQKSLSTKQKSLMDARGLKFEKLFGGAAAAASDAVQEENLTYPKPDSMDIDDARSMGIQSIRSLSAQDTAADVEEDDEEEETEVVANRDKFLTPMEVQEHFKLLWAREQTIFDLLYGATSVENGARTSSWTMFFLDVVSVTPTRFRPVSKMNDMLYEHPQNTHLTEVLKANLMIQDLRAQEREALAVIADKDSKLYRDRKAEFLKRTVEAWIKLQMSVNFLIDSSKAPLTAGGKMAPLGIRQLLEKKEGLFRKHMMGKRVNFAARSVISPDPYIETSEIGIPPVFATKLTYPEPVTHHNVKELRRAVINGPLKWPGATHVQNEDGTMVNLAIFDEGGRTAIANQLLTPTISGTTSDAQHQSHINKKVLRHLRNGDFLLLNRQPTLHKPSIMAHTARVLPGEKTIRMHYANCNTYNADFDGDEMNAHFPQNEIGRAEAMLIARTDKQYLVPTDGGVLRGLIQDHVDAGVDMCSRDTVFTREEYMQLVYSCLRPEGMAGNTVGNGNIEQELIIGDGGRVVTIEPTFYRPRMLWTGKQVITTVLLNLTAGSEPLNLKSKARIPAKAWGPTAPEEQAVLFMDGHLLTGVLDKSQFGASANGLVHAVYEIYGPPYAGKLLSILGRLFTSYLQMVGFSCRMDDLRLTPSGDNKRRELIQESRTMGREAVMEYVGLQDKDGKPLVQGPEGELRLKQKLEGVLRVDEKMAGLDAAMKSKTNRVTSNIISSTVPDQLLKPFPRNNMQMMTVSGAKGSNVNVSQISCLLGQQELEGRRVPTMISGKTLPSFLPFDTAARSGGFITGRFLTGIKPQEYFFHCMAGREGLIDTAVKTSRSGYLQRCLIKPLEGLRVHYDHTVRDSDGSVVQFHYGEDSLDVTKQKTLTKFDFCAMNYRALVKRYDPKRLAKANIDTDSVDRVRKRIRKGKETNTDPVLERFSPSRVLGAVSEKFAEDLDTYVEKNPAGLLLSKKKGTAKNGTDGKHTAWSGEPVSDARFKMLMNLKYMNSLVEPGEAVGLLAAQSIGEPSTQMTLNTFHFAGFGAKNVTLGIPRLREIIMTASASIKTPMMRLPLLEGAKDKGDKLCKQISRLVLGQVMEGVTVREQLSGKGDDLTRKKILTLRLQFWPRKAYEKEHGLTVEDLGRVIEKRFVPALERAIVRDLKAKIRKSDDAEDDEKIGVGLGSFDEGGGKVRRSTGDDNDEDGVSNTKAKGKKDQEEGGLDDEEDAGSDVDGEDGDAANAKRAKNRVQHASYDAPDEEDEEVIKEAISQEDGASDDEDGEPEENVDADEKTREEKIKESSKFVVGYKMDQGGRWCELTMQFAANTKKLLMVALAEQVCHSVVIHEVRGIQRSYPLPNESENDTSVNIGADGVNLRGMWDFANLIDVTKIYTNDIAAVLSTYGVEAARAAIMQEIASVFGVYGINVDNRHLSLIADYMTFEGGYKPFNRMGMASNPSPFAQMSFETTTSFLTTATLTGDFDPLESPSARLVLGKVVKGGTGAFEVRQPLSGNLSRGARSAQMQSANGERIMRDVVVEA</sequence>
<protein>
    <recommendedName>
        <fullName evidence="14">DNA-directed RNA polymerase subunit</fullName>
        <ecNumber evidence="14">2.7.7.6</ecNumber>
    </recommendedName>
</protein>
<dbReference type="GO" id="GO:0005736">
    <property type="term" value="C:RNA polymerase I complex"/>
    <property type="evidence" value="ECO:0007669"/>
    <property type="project" value="TreeGrafter"/>
</dbReference>
<dbReference type="Gene3D" id="6.10.250.2940">
    <property type="match status" value="1"/>
</dbReference>
<keyword evidence="6 14" id="KW-0548">Nucleotidyltransferase</keyword>
<dbReference type="Gene3D" id="2.40.40.20">
    <property type="match status" value="1"/>
</dbReference>
<dbReference type="InterPro" id="IPR007083">
    <property type="entry name" value="RNA_pol_Rpb1_4"/>
</dbReference>
<dbReference type="InterPro" id="IPR038120">
    <property type="entry name" value="Rpb1_funnel_sf"/>
</dbReference>
<dbReference type="Pfam" id="PF00623">
    <property type="entry name" value="RNA_pol_Rpb1_2"/>
    <property type="match status" value="1"/>
</dbReference>
<dbReference type="InterPro" id="IPR007066">
    <property type="entry name" value="RNA_pol_Rpb1_3"/>
</dbReference>